<dbReference type="EMBL" id="FUKJ01000330">
    <property type="protein sequence ID" value="SJM94376.1"/>
    <property type="molecule type" value="Genomic_DNA"/>
</dbReference>
<accession>A0A1R4HDT3</accession>
<protein>
    <submittedName>
        <fullName evidence="1">Uncharacterized protein</fullName>
    </submittedName>
</protein>
<proteinExistence type="predicted"/>
<keyword evidence="2" id="KW-1185">Reference proteome</keyword>
<dbReference type="Proteomes" id="UP000195442">
    <property type="component" value="Unassembled WGS sequence"/>
</dbReference>
<sequence length="54" mass="6376">MLYVRCFFHSSSFVVNYSYLQEDLLIDATSRFCRFLAGAFMILPDISNTLKRFQ</sequence>
<organism evidence="1 2">
    <name type="scientific">Crenothrix polyspora</name>
    <dbReference type="NCBI Taxonomy" id="360316"/>
    <lineage>
        <taxon>Bacteria</taxon>
        <taxon>Pseudomonadati</taxon>
        <taxon>Pseudomonadota</taxon>
        <taxon>Gammaproteobacteria</taxon>
        <taxon>Methylococcales</taxon>
        <taxon>Crenotrichaceae</taxon>
        <taxon>Crenothrix</taxon>
    </lineage>
</organism>
<dbReference type="AlphaFoldDB" id="A0A1R4HDT3"/>
<gene>
    <name evidence="1" type="ORF">CRENPOLYSF2_3960005</name>
</gene>
<evidence type="ECO:0000313" key="2">
    <source>
        <dbReference type="Proteomes" id="UP000195442"/>
    </source>
</evidence>
<evidence type="ECO:0000313" key="1">
    <source>
        <dbReference type="EMBL" id="SJM94376.1"/>
    </source>
</evidence>
<reference evidence="2" key="1">
    <citation type="submission" date="2017-02" db="EMBL/GenBank/DDBJ databases">
        <authorList>
            <person name="Daims H."/>
        </authorList>
    </citation>
    <scope>NUCLEOTIDE SEQUENCE [LARGE SCALE GENOMIC DNA]</scope>
</reference>
<name>A0A1R4HDT3_9GAMM</name>